<protein>
    <submittedName>
        <fullName evidence="2">Flagellar protein FlaG</fullName>
    </submittedName>
</protein>
<dbReference type="EMBL" id="JAGXFD010000001">
    <property type="protein sequence ID" value="MBZ9568287.1"/>
    <property type="molecule type" value="Genomic_DNA"/>
</dbReference>
<keyword evidence="2" id="KW-0969">Cilium</keyword>
<evidence type="ECO:0000313" key="2">
    <source>
        <dbReference type="EMBL" id="MBZ9568287.1"/>
    </source>
</evidence>
<keyword evidence="2" id="KW-0282">Flagellum</keyword>
<dbReference type="Pfam" id="PF03646">
    <property type="entry name" value="FlaG"/>
    <property type="match status" value="1"/>
</dbReference>
<proteinExistence type="predicted"/>
<dbReference type="InterPro" id="IPR035924">
    <property type="entry name" value="FlaG-like_sf"/>
</dbReference>
<evidence type="ECO:0000256" key="1">
    <source>
        <dbReference type="SAM" id="MobiDB-lite"/>
    </source>
</evidence>
<dbReference type="Proteomes" id="UP001319883">
    <property type="component" value="Unassembled WGS sequence"/>
</dbReference>
<keyword evidence="3" id="KW-1185">Reference proteome</keyword>
<dbReference type="PANTHER" id="PTHR37166">
    <property type="entry name" value="PROTEIN FLAG"/>
    <property type="match status" value="1"/>
</dbReference>
<sequence length="109" mass="11981">MSPVTDATPQQRLERLLANLTPPPGDSPDEANQASAATRSDLAEPLQRVNAAMKNYGIEFDLHSHDGRIVTRVIDRESGELIRQIPSEELLRVAASLSDMQGRLIHIEA</sequence>
<keyword evidence="2" id="KW-0966">Cell projection</keyword>
<dbReference type="SUPFAM" id="SSF160214">
    <property type="entry name" value="FlaG-like"/>
    <property type="match status" value="1"/>
</dbReference>
<dbReference type="Gene3D" id="3.30.160.170">
    <property type="entry name" value="FlaG-like"/>
    <property type="match status" value="1"/>
</dbReference>
<dbReference type="InterPro" id="IPR005186">
    <property type="entry name" value="FlaG"/>
</dbReference>
<evidence type="ECO:0000313" key="3">
    <source>
        <dbReference type="Proteomes" id="UP001319883"/>
    </source>
</evidence>
<accession>A0ABS7X079</accession>
<gene>
    <name evidence="2" type="ORF">KGQ91_11465</name>
</gene>
<feature type="region of interest" description="Disordered" evidence="1">
    <location>
        <begin position="17"/>
        <end position="42"/>
    </location>
</feature>
<comment type="caution">
    <text evidence="2">The sequence shown here is derived from an EMBL/GenBank/DDBJ whole genome shotgun (WGS) entry which is preliminary data.</text>
</comment>
<reference evidence="2 3" key="1">
    <citation type="submission" date="2021-05" db="EMBL/GenBank/DDBJ databases">
        <title>Petroleum and Energy Research Collection (APPE): ex situ preservation of microbial diversity associated with the oil industry and exploitation of its biotechnological potential.</title>
        <authorList>
            <person name="Paixao C.T.M."/>
            <person name="Gomes M.B."/>
            <person name="Oliveira V.M."/>
        </authorList>
    </citation>
    <scope>NUCLEOTIDE SEQUENCE [LARGE SCALE GENOMIC DNA]</scope>
    <source>
        <strain evidence="2 3">LIT2</strain>
    </source>
</reference>
<organism evidence="2 3">
    <name type="scientific">Modicisalibacter tunisiensis</name>
    <dbReference type="NCBI Taxonomy" id="390637"/>
    <lineage>
        <taxon>Bacteria</taxon>
        <taxon>Pseudomonadati</taxon>
        <taxon>Pseudomonadota</taxon>
        <taxon>Gammaproteobacteria</taxon>
        <taxon>Oceanospirillales</taxon>
        <taxon>Halomonadaceae</taxon>
        <taxon>Modicisalibacter</taxon>
    </lineage>
</organism>
<dbReference type="PANTHER" id="PTHR37166:SF1">
    <property type="entry name" value="PROTEIN FLAG"/>
    <property type="match status" value="1"/>
</dbReference>
<name>A0ABS7X079_9GAMM</name>